<accession>A0AAD5SJJ9</accession>
<comment type="caution">
    <text evidence="4">The sequence shown here is derived from an EMBL/GenBank/DDBJ whole genome shotgun (WGS) entry which is preliminary data.</text>
</comment>
<sequence>MTPNHSNKTLLALLFFVCVILSSSIVRATSLYDAASAKELKGLERKIRVGVVVGEAERAKQRSDLHKRQIIPLPTLGPAPSPSVAPSPSAVPSASAPPASATPSPSAAPSPSATAAAPTSSAPTTSAANPTASQGPLPSTSSTRSTASPTASSSNLPSTNTEKQNEGNLLSSTGAKIGMGVAGGMLALAVIGIYTFRKLNLRPSNSFKARMMRDEYGGSSSAPAVAPPAARASHVSAGRLSPTLSGRQTPSDQRHFWMELNETSPPHPHSHPAVAYDYDPQLHRADTSTTGYSGYAGGQPGYDAGYGYYGAGAPPAPGSQVGYGYSDPYAQPVPAAGYGDPYGGGHAYPPPAPSTVGNGGVARY</sequence>
<evidence type="ECO:0000256" key="1">
    <source>
        <dbReference type="SAM" id="MobiDB-lite"/>
    </source>
</evidence>
<proteinExistence type="predicted"/>
<evidence type="ECO:0000256" key="2">
    <source>
        <dbReference type="SAM" id="Phobius"/>
    </source>
</evidence>
<evidence type="ECO:0000313" key="5">
    <source>
        <dbReference type="Proteomes" id="UP001212841"/>
    </source>
</evidence>
<keyword evidence="2" id="KW-0472">Membrane</keyword>
<feature type="signal peptide" evidence="3">
    <location>
        <begin position="1"/>
        <end position="28"/>
    </location>
</feature>
<dbReference type="Proteomes" id="UP001212841">
    <property type="component" value="Unassembled WGS sequence"/>
</dbReference>
<keyword evidence="5" id="KW-1185">Reference proteome</keyword>
<name>A0AAD5SJJ9_9FUNG</name>
<organism evidence="4 5">
    <name type="scientific">Rhizophlyctis rosea</name>
    <dbReference type="NCBI Taxonomy" id="64517"/>
    <lineage>
        <taxon>Eukaryota</taxon>
        <taxon>Fungi</taxon>
        <taxon>Fungi incertae sedis</taxon>
        <taxon>Chytridiomycota</taxon>
        <taxon>Chytridiomycota incertae sedis</taxon>
        <taxon>Chytridiomycetes</taxon>
        <taxon>Rhizophlyctidales</taxon>
        <taxon>Rhizophlyctidaceae</taxon>
        <taxon>Rhizophlyctis</taxon>
    </lineage>
</organism>
<feature type="compositionally biased region" description="Pro residues" evidence="1">
    <location>
        <begin position="75"/>
        <end position="85"/>
    </location>
</feature>
<gene>
    <name evidence="4" type="ORF">HK097_008136</name>
</gene>
<feature type="region of interest" description="Disordered" evidence="1">
    <location>
        <begin position="59"/>
        <end position="167"/>
    </location>
</feature>
<keyword evidence="2" id="KW-1133">Transmembrane helix</keyword>
<evidence type="ECO:0000256" key="3">
    <source>
        <dbReference type="SAM" id="SignalP"/>
    </source>
</evidence>
<feature type="chain" id="PRO_5042012839" evidence="3">
    <location>
        <begin position="29"/>
        <end position="364"/>
    </location>
</feature>
<reference evidence="4" key="1">
    <citation type="submission" date="2020-05" db="EMBL/GenBank/DDBJ databases">
        <title>Phylogenomic resolution of chytrid fungi.</title>
        <authorList>
            <person name="Stajich J.E."/>
            <person name="Amses K."/>
            <person name="Simmons R."/>
            <person name="Seto K."/>
            <person name="Myers J."/>
            <person name="Bonds A."/>
            <person name="Quandt C.A."/>
            <person name="Barry K."/>
            <person name="Liu P."/>
            <person name="Grigoriev I."/>
            <person name="Longcore J.E."/>
            <person name="James T.Y."/>
        </authorList>
    </citation>
    <scope>NUCLEOTIDE SEQUENCE</scope>
    <source>
        <strain evidence="4">JEL0318</strain>
    </source>
</reference>
<dbReference type="AlphaFoldDB" id="A0AAD5SJJ9"/>
<evidence type="ECO:0000313" key="4">
    <source>
        <dbReference type="EMBL" id="KAJ3056100.1"/>
    </source>
</evidence>
<protein>
    <submittedName>
        <fullName evidence="4">Uncharacterized protein</fullName>
    </submittedName>
</protein>
<keyword evidence="2" id="KW-0812">Transmembrane</keyword>
<feature type="transmembrane region" description="Helical" evidence="2">
    <location>
        <begin position="177"/>
        <end position="196"/>
    </location>
</feature>
<feature type="compositionally biased region" description="Low complexity" evidence="1">
    <location>
        <begin position="86"/>
        <end position="161"/>
    </location>
</feature>
<dbReference type="EMBL" id="JADGJD010000046">
    <property type="protein sequence ID" value="KAJ3056100.1"/>
    <property type="molecule type" value="Genomic_DNA"/>
</dbReference>
<keyword evidence="3" id="KW-0732">Signal</keyword>